<dbReference type="SMART" id="SM00228">
    <property type="entry name" value="PDZ"/>
    <property type="match status" value="1"/>
</dbReference>
<dbReference type="InterPro" id="IPR051067">
    <property type="entry name" value="NHER"/>
</dbReference>
<feature type="compositionally biased region" description="Polar residues" evidence="2">
    <location>
        <begin position="95"/>
        <end position="104"/>
    </location>
</feature>
<feature type="compositionally biased region" description="Basic and acidic residues" evidence="2">
    <location>
        <begin position="109"/>
        <end position="118"/>
    </location>
</feature>
<proteinExistence type="predicted"/>
<evidence type="ECO:0000313" key="5">
    <source>
        <dbReference type="WBParaSite" id="maker-uti_cns_0003673-snap-gene-0.6-mRNA-1"/>
    </source>
</evidence>
<dbReference type="Gene3D" id="2.30.42.10">
    <property type="match status" value="1"/>
</dbReference>
<dbReference type="CDD" id="cd06768">
    <property type="entry name" value="PDZ_NHERF-like"/>
    <property type="match status" value="1"/>
</dbReference>
<dbReference type="WBParaSite" id="maker-uti_cns_0003673-snap-gene-0.6-mRNA-1">
    <property type="protein sequence ID" value="maker-uti_cns_0003673-snap-gene-0.6-mRNA-1"/>
    <property type="gene ID" value="maker-uti_cns_0003673-snap-gene-0.6"/>
</dbReference>
<evidence type="ECO:0000259" key="3">
    <source>
        <dbReference type="PROSITE" id="PS50106"/>
    </source>
</evidence>
<reference evidence="5" key="1">
    <citation type="submission" date="2016-11" db="UniProtKB">
        <authorList>
            <consortium name="WormBaseParasite"/>
        </authorList>
    </citation>
    <scope>IDENTIFICATION</scope>
</reference>
<evidence type="ECO:0000313" key="4">
    <source>
        <dbReference type="Proteomes" id="UP000095280"/>
    </source>
</evidence>
<dbReference type="GO" id="GO:0043495">
    <property type="term" value="F:protein-membrane adaptor activity"/>
    <property type="evidence" value="ECO:0007669"/>
    <property type="project" value="TreeGrafter"/>
</dbReference>
<feature type="compositionally biased region" description="Polar residues" evidence="2">
    <location>
        <begin position="120"/>
        <end position="132"/>
    </location>
</feature>
<evidence type="ECO:0000256" key="1">
    <source>
        <dbReference type="ARBA" id="ARBA00022737"/>
    </source>
</evidence>
<dbReference type="SUPFAM" id="SSF50156">
    <property type="entry name" value="PDZ domain-like"/>
    <property type="match status" value="1"/>
</dbReference>
<evidence type="ECO:0000256" key="2">
    <source>
        <dbReference type="SAM" id="MobiDB-lite"/>
    </source>
</evidence>
<accession>A0A1I8H004</accession>
<keyword evidence="1" id="KW-0677">Repeat</keyword>
<dbReference type="GO" id="GO:0072659">
    <property type="term" value="P:protein localization to plasma membrane"/>
    <property type="evidence" value="ECO:0007669"/>
    <property type="project" value="TreeGrafter"/>
</dbReference>
<dbReference type="PANTHER" id="PTHR14191:SF3">
    <property type="entry name" value="NA(+)_H(+) EXCHANGE REGULATORY COFACTOR-LIKE PROTEIN NRFL-1"/>
    <property type="match status" value="1"/>
</dbReference>
<organism evidence="4 5">
    <name type="scientific">Macrostomum lignano</name>
    <dbReference type="NCBI Taxonomy" id="282301"/>
    <lineage>
        <taxon>Eukaryota</taxon>
        <taxon>Metazoa</taxon>
        <taxon>Spiralia</taxon>
        <taxon>Lophotrochozoa</taxon>
        <taxon>Platyhelminthes</taxon>
        <taxon>Rhabditophora</taxon>
        <taxon>Macrostomorpha</taxon>
        <taxon>Macrostomida</taxon>
        <taxon>Macrostomidae</taxon>
        <taxon>Macrostomum</taxon>
    </lineage>
</organism>
<dbReference type="AlphaFoldDB" id="A0A1I8H004"/>
<feature type="domain" description="PDZ" evidence="3">
    <location>
        <begin position="13"/>
        <end position="68"/>
    </location>
</feature>
<dbReference type="Pfam" id="PF00595">
    <property type="entry name" value="PDZ"/>
    <property type="match status" value="1"/>
</dbReference>
<protein>
    <submittedName>
        <fullName evidence="5">PDZ domain-containing protein</fullName>
    </submittedName>
</protein>
<dbReference type="PROSITE" id="PS50106">
    <property type="entry name" value="PDZ"/>
    <property type="match status" value="1"/>
</dbReference>
<sequence>MSSYPAFLSPPRLCHLKKWTTFAGYGFNLHAEKGKAGQYIGKVDPDSPAEHGGLKTKDYLVEVNSVNVVVDYEAYKHCRENGVSINSSMPEVVSFTTPDSQPSATAAGVDEKQEKPIESVDQTAESSVTNAESVVKPSTEFTDRAQEDEDENVMPVGQEVIANPLAVEVIRN</sequence>
<feature type="region of interest" description="Disordered" evidence="2">
    <location>
        <begin position="95"/>
        <end position="154"/>
    </location>
</feature>
<dbReference type="Proteomes" id="UP000095280">
    <property type="component" value="Unplaced"/>
</dbReference>
<dbReference type="PANTHER" id="PTHR14191">
    <property type="entry name" value="PDZ DOMAIN CONTAINING PROTEIN"/>
    <property type="match status" value="1"/>
</dbReference>
<dbReference type="InterPro" id="IPR036034">
    <property type="entry name" value="PDZ_sf"/>
</dbReference>
<dbReference type="InterPro" id="IPR001478">
    <property type="entry name" value="PDZ"/>
</dbReference>
<name>A0A1I8H004_9PLAT</name>
<dbReference type="GO" id="GO:0016324">
    <property type="term" value="C:apical plasma membrane"/>
    <property type="evidence" value="ECO:0007669"/>
    <property type="project" value="TreeGrafter"/>
</dbReference>
<keyword evidence="4" id="KW-1185">Reference proteome</keyword>